<dbReference type="InterPro" id="IPR010095">
    <property type="entry name" value="Cas12f1-like_TNB"/>
</dbReference>
<dbReference type="Pfam" id="PF07282">
    <property type="entry name" value="Cas12f1-like_TNB"/>
    <property type="match status" value="1"/>
</dbReference>
<dbReference type="PANTHER" id="PTHR36172:SF1">
    <property type="entry name" value="RESOLVASE-RELATED"/>
    <property type="match status" value="1"/>
</dbReference>
<dbReference type="Proteomes" id="UP000593846">
    <property type="component" value="Chromosome"/>
</dbReference>
<keyword evidence="1" id="KW-0238">DNA-binding</keyword>
<name>A0A7S6RDT8_9CYAN</name>
<dbReference type="InterPro" id="IPR051491">
    <property type="entry name" value="Recombinase/Transposase-rel"/>
</dbReference>
<evidence type="ECO:0000313" key="4">
    <source>
        <dbReference type="Proteomes" id="UP000593846"/>
    </source>
</evidence>
<dbReference type="PANTHER" id="PTHR36172">
    <property type="match status" value="1"/>
</dbReference>
<protein>
    <submittedName>
        <fullName evidence="3">Transposase</fullName>
    </submittedName>
</protein>
<dbReference type="KEGG" id="aee:IM676_01760"/>
<organism evidence="3 4">
    <name type="scientific">Anabaenopsis elenkinii CCIBt3563</name>
    <dbReference type="NCBI Taxonomy" id="2779889"/>
    <lineage>
        <taxon>Bacteria</taxon>
        <taxon>Bacillati</taxon>
        <taxon>Cyanobacteriota</taxon>
        <taxon>Cyanophyceae</taxon>
        <taxon>Nostocales</taxon>
        <taxon>Nodulariaceae</taxon>
        <taxon>Anabaenopsis</taxon>
    </lineage>
</organism>
<dbReference type="EMBL" id="CP063311">
    <property type="protein sequence ID" value="QOV23107.1"/>
    <property type="molecule type" value="Genomic_DNA"/>
</dbReference>
<feature type="domain" description="Cas12f1-like TNB" evidence="2">
    <location>
        <begin position="303"/>
        <end position="368"/>
    </location>
</feature>
<evidence type="ECO:0000256" key="1">
    <source>
        <dbReference type="ARBA" id="ARBA00023125"/>
    </source>
</evidence>
<dbReference type="GO" id="GO:0003677">
    <property type="term" value="F:DNA binding"/>
    <property type="evidence" value="ECO:0007669"/>
    <property type="project" value="UniProtKB-KW"/>
</dbReference>
<gene>
    <name evidence="3" type="ORF">IM676_01760</name>
</gene>
<dbReference type="NCBIfam" id="NF040570">
    <property type="entry name" value="guided_TnpB"/>
    <property type="match status" value="1"/>
</dbReference>
<dbReference type="AlphaFoldDB" id="A0A7S6RDT8"/>
<dbReference type="RefSeq" id="WP_200988711.1">
    <property type="nucleotide sequence ID" value="NZ_CP063311.1"/>
</dbReference>
<reference evidence="4" key="1">
    <citation type="submission" date="2020-10" db="EMBL/GenBank/DDBJ databases">
        <title>Genome-based taxonomic classification of the species Anabaenopsis elenkinii.</title>
        <authorList>
            <person name="Delbaje E."/>
            <person name="Andreote A.P.D."/>
            <person name="Pellegrinetti T.A."/>
            <person name="Cruz R.B."/>
            <person name="Branco L.H.Z."/>
            <person name="Fiore M.F."/>
        </authorList>
    </citation>
    <scope>NUCLEOTIDE SEQUENCE [LARGE SCALE GENOMIC DNA]</scope>
    <source>
        <strain evidence="4">CCIBt3563</strain>
    </source>
</reference>
<proteinExistence type="predicted"/>
<keyword evidence="4" id="KW-1185">Reference proteome</keyword>
<evidence type="ECO:0000259" key="2">
    <source>
        <dbReference type="Pfam" id="PF07282"/>
    </source>
</evidence>
<accession>A0A7S6RDT8</accession>
<evidence type="ECO:0000313" key="3">
    <source>
        <dbReference type="EMBL" id="QOV23107.1"/>
    </source>
</evidence>
<sequence length="401" mass="46003">MKIRLFPSKELHRVWKRWLAAYRYYFNQCISYLHNNYDTQVRVIIDKKTSQEKQVKISAEELDKIAQKMDVSPWVKTLPGHQRQEACFEAFDAFKQARTQGGSAKFKSCKSTSQTIQFKVGNFKNGTWYPRTTKGLGFTTIGQTIPEQCEYGTELVYRRGKWFGCFPQYKETVPTGSDRVIAVDPGNRTFLTGFDGENVLEIGTGDIGRIQRLCQHLDNLISRSTKTRCRKRRKMRIAANRVRERIQNLIKDLHNKAVNLLVNSYKVIYLPTFDSSQMVIKSRSGKKRKINSKSVRQMLTLSHYKFEQHLKQAAQRKGVIVVLCNESYTSKTCGNCGHVHHKLGGHKIFKCPHCGIQVYRDVNGARNILLRALQATAFTVTHDSIVLSEESELTDAVVNLV</sequence>